<evidence type="ECO:0000313" key="4">
    <source>
        <dbReference type="Proteomes" id="UP000256964"/>
    </source>
</evidence>
<dbReference type="EMBL" id="KZ857407">
    <property type="protein sequence ID" value="RDX49202.1"/>
    <property type="molecule type" value="Genomic_DNA"/>
</dbReference>
<keyword evidence="1" id="KW-0812">Transmembrane</keyword>
<dbReference type="AlphaFoldDB" id="A0A371D9N5"/>
<keyword evidence="1" id="KW-1133">Transmembrane helix</keyword>
<feature type="domain" description="DUF6533" evidence="2">
    <location>
        <begin position="22"/>
        <end position="67"/>
    </location>
</feature>
<feature type="transmembrane region" description="Helical" evidence="1">
    <location>
        <begin position="56"/>
        <end position="79"/>
    </location>
</feature>
<organism evidence="3 4">
    <name type="scientific">Lentinus brumalis</name>
    <dbReference type="NCBI Taxonomy" id="2498619"/>
    <lineage>
        <taxon>Eukaryota</taxon>
        <taxon>Fungi</taxon>
        <taxon>Dikarya</taxon>
        <taxon>Basidiomycota</taxon>
        <taxon>Agaricomycotina</taxon>
        <taxon>Agaricomycetes</taxon>
        <taxon>Polyporales</taxon>
        <taxon>Polyporaceae</taxon>
        <taxon>Lentinus</taxon>
    </lineage>
</organism>
<evidence type="ECO:0000256" key="1">
    <source>
        <dbReference type="SAM" id="Phobius"/>
    </source>
</evidence>
<evidence type="ECO:0000259" key="2">
    <source>
        <dbReference type="Pfam" id="PF20151"/>
    </source>
</evidence>
<accession>A0A371D9N5</accession>
<dbReference type="Pfam" id="PF20151">
    <property type="entry name" value="DUF6533"/>
    <property type="match status" value="1"/>
</dbReference>
<dbReference type="OrthoDB" id="2752574at2759"/>
<dbReference type="InterPro" id="IPR045340">
    <property type="entry name" value="DUF6533"/>
</dbReference>
<keyword evidence="4" id="KW-1185">Reference proteome</keyword>
<dbReference type="STRING" id="139420.A0A371D9N5"/>
<sequence length="189" mass="20473">MSSGVDAAASVALFDALYTAGYCGLAATIVFFYDAFVTFDREVSCVWTAKWTGGSFLFIANKWISMLYYIVALVTSATFPSNKLFLIRYGAGGDSDTAVLSWVFSALRAFVLSKSKLVGILVLALSLAPVGANMVKFGYQVSGENISPFGCLGTDNETEALTTRRIHISSAAHSCRHITRLHHLGKYKQ</sequence>
<dbReference type="Proteomes" id="UP000256964">
    <property type="component" value="Unassembled WGS sequence"/>
</dbReference>
<proteinExistence type="predicted"/>
<protein>
    <recommendedName>
        <fullName evidence="2">DUF6533 domain-containing protein</fullName>
    </recommendedName>
</protein>
<evidence type="ECO:0000313" key="3">
    <source>
        <dbReference type="EMBL" id="RDX49202.1"/>
    </source>
</evidence>
<reference evidence="3 4" key="1">
    <citation type="journal article" date="2018" name="Biotechnol. Biofuels">
        <title>Integrative visual omics of the white-rot fungus Polyporus brumalis exposes the biotechnological potential of its oxidative enzymes for delignifying raw plant biomass.</title>
        <authorList>
            <person name="Miyauchi S."/>
            <person name="Rancon A."/>
            <person name="Drula E."/>
            <person name="Hage H."/>
            <person name="Chaduli D."/>
            <person name="Favel A."/>
            <person name="Grisel S."/>
            <person name="Henrissat B."/>
            <person name="Herpoel-Gimbert I."/>
            <person name="Ruiz-Duenas F.J."/>
            <person name="Chevret D."/>
            <person name="Hainaut M."/>
            <person name="Lin J."/>
            <person name="Wang M."/>
            <person name="Pangilinan J."/>
            <person name="Lipzen A."/>
            <person name="Lesage-Meessen L."/>
            <person name="Navarro D."/>
            <person name="Riley R."/>
            <person name="Grigoriev I.V."/>
            <person name="Zhou S."/>
            <person name="Raouche S."/>
            <person name="Rosso M.N."/>
        </authorList>
    </citation>
    <scope>NUCLEOTIDE SEQUENCE [LARGE SCALE GENOMIC DNA]</scope>
    <source>
        <strain evidence="3 4">BRFM 1820</strain>
    </source>
</reference>
<gene>
    <name evidence="3" type="ORF">OH76DRAFT_562518</name>
</gene>
<keyword evidence="1" id="KW-0472">Membrane</keyword>
<name>A0A371D9N5_9APHY</name>
<feature type="transmembrane region" description="Helical" evidence="1">
    <location>
        <begin position="12"/>
        <end position="36"/>
    </location>
</feature>
<feature type="transmembrane region" description="Helical" evidence="1">
    <location>
        <begin position="117"/>
        <end position="139"/>
    </location>
</feature>